<organism evidence="8 9">
    <name type="scientific">Schizothecium vesticola</name>
    <dbReference type="NCBI Taxonomy" id="314040"/>
    <lineage>
        <taxon>Eukaryota</taxon>
        <taxon>Fungi</taxon>
        <taxon>Dikarya</taxon>
        <taxon>Ascomycota</taxon>
        <taxon>Pezizomycotina</taxon>
        <taxon>Sordariomycetes</taxon>
        <taxon>Sordariomycetidae</taxon>
        <taxon>Sordariales</taxon>
        <taxon>Schizotheciaceae</taxon>
        <taxon>Schizothecium</taxon>
    </lineage>
</organism>
<comment type="caution">
    <text evidence="8">The sequence shown here is derived from an EMBL/GenBank/DDBJ whole genome shotgun (WGS) entry which is preliminary data.</text>
</comment>
<dbReference type="SMART" id="SM00220">
    <property type="entry name" value="S_TKc"/>
    <property type="match status" value="1"/>
</dbReference>
<evidence type="ECO:0000313" key="9">
    <source>
        <dbReference type="Proteomes" id="UP001172155"/>
    </source>
</evidence>
<feature type="compositionally biased region" description="Low complexity" evidence="6">
    <location>
        <begin position="299"/>
        <end position="308"/>
    </location>
</feature>
<dbReference type="EMBL" id="JAUKUD010000002">
    <property type="protein sequence ID" value="KAK0751857.1"/>
    <property type="molecule type" value="Genomic_DNA"/>
</dbReference>
<dbReference type="SUPFAM" id="SSF56112">
    <property type="entry name" value="Protein kinase-like (PK-like)"/>
    <property type="match status" value="1"/>
</dbReference>
<dbReference type="InterPro" id="IPR050235">
    <property type="entry name" value="CK1_Ser-Thr_kinase"/>
</dbReference>
<dbReference type="CDD" id="cd14016">
    <property type="entry name" value="STKc_CK1"/>
    <property type="match status" value="1"/>
</dbReference>
<evidence type="ECO:0000256" key="4">
    <source>
        <dbReference type="PROSITE-ProRule" id="PRU10141"/>
    </source>
</evidence>
<keyword evidence="9" id="KW-1185">Reference proteome</keyword>
<keyword evidence="3 4" id="KW-0067">ATP-binding</keyword>
<dbReference type="Gene3D" id="1.10.510.10">
    <property type="entry name" value="Transferase(Phosphotransferase) domain 1"/>
    <property type="match status" value="1"/>
</dbReference>
<evidence type="ECO:0000256" key="1">
    <source>
        <dbReference type="ARBA" id="ARBA00012513"/>
    </source>
</evidence>
<keyword evidence="8" id="KW-0808">Transferase</keyword>
<evidence type="ECO:0000256" key="6">
    <source>
        <dbReference type="SAM" id="MobiDB-lite"/>
    </source>
</evidence>
<dbReference type="PANTHER" id="PTHR11909">
    <property type="entry name" value="CASEIN KINASE-RELATED"/>
    <property type="match status" value="1"/>
</dbReference>
<feature type="domain" description="Protein kinase" evidence="7">
    <location>
        <begin position="10"/>
        <end position="322"/>
    </location>
</feature>
<name>A0AA40F5X8_9PEZI</name>
<evidence type="ECO:0000256" key="5">
    <source>
        <dbReference type="RuleBase" id="RU000304"/>
    </source>
</evidence>
<sequence>MKDILIADRFPLERRIGKGGFGVVYSGTDIERGHEVAIKLADGAESPYYLRNEKYAYAALAGGVGVPRVWWLGDECDFYILVMDLLGPSLEDLFNYCDRSFSLKTVLLIADQLLSRFQHIHSKDLLHRDIKPENFLMGTGTQGNIIYVIDFGLAMERCDNRREGAYEGLPFGGTSLFASIKNHNGREQSFADDLESIGYMLCYFACGLLPWEHVKAPTDEERNELLKQKKLGLSGRDICGDGLPEEFATYIDHTRSLGSEVKPDYSYLRQLFRRRFRSEGFKYDNVYDWTENRFHEITTETSQSTSEQRPQGSTGLATTRRP</sequence>
<dbReference type="GO" id="GO:0005524">
    <property type="term" value="F:ATP binding"/>
    <property type="evidence" value="ECO:0007669"/>
    <property type="project" value="UniProtKB-UniRule"/>
</dbReference>
<evidence type="ECO:0000313" key="8">
    <source>
        <dbReference type="EMBL" id="KAK0751857.1"/>
    </source>
</evidence>
<keyword evidence="8" id="KW-0418">Kinase</keyword>
<dbReference type="GO" id="GO:0004674">
    <property type="term" value="F:protein serine/threonine kinase activity"/>
    <property type="evidence" value="ECO:0007669"/>
    <property type="project" value="UniProtKB-KW"/>
</dbReference>
<feature type="compositionally biased region" description="Polar residues" evidence="6">
    <location>
        <begin position="309"/>
        <end position="322"/>
    </location>
</feature>
<dbReference type="InterPro" id="IPR011009">
    <property type="entry name" value="Kinase-like_dom_sf"/>
</dbReference>
<dbReference type="PROSITE" id="PS00108">
    <property type="entry name" value="PROTEIN_KINASE_ST"/>
    <property type="match status" value="1"/>
</dbReference>
<dbReference type="InterPro" id="IPR000719">
    <property type="entry name" value="Prot_kinase_dom"/>
</dbReference>
<reference evidence="8" key="1">
    <citation type="submission" date="2023-06" db="EMBL/GenBank/DDBJ databases">
        <title>Genome-scale phylogeny and comparative genomics of the fungal order Sordariales.</title>
        <authorList>
            <consortium name="Lawrence Berkeley National Laboratory"/>
            <person name="Hensen N."/>
            <person name="Bonometti L."/>
            <person name="Westerberg I."/>
            <person name="Brannstrom I.O."/>
            <person name="Guillou S."/>
            <person name="Cros-Aarteil S."/>
            <person name="Calhoun S."/>
            <person name="Haridas S."/>
            <person name="Kuo A."/>
            <person name="Mondo S."/>
            <person name="Pangilinan J."/>
            <person name="Riley R."/>
            <person name="LaButti K."/>
            <person name="Andreopoulos B."/>
            <person name="Lipzen A."/>
            <person name="Chen C."/>
            <person name="Yanf M."/>
            <person name="Daum C."/>
            <person name="Ng V."/>
            <person name="Clum A."/>
            <person name="Steindorff A."/>
            <person name="Ohm R."/>
            <person name="Martin F."/>
            <person name="Silar P."/>
            <person name="Natvig D."/>
            <person name="Lalanne C."/>
            <person name="Gautier V."/>
            <person name="Ament-velasquez S.L."/>
            <person name="Kruys A."/>
            <person name="Hutchinson M.I."/>
            <person name="Powell A.J."/>
            <person name="Barry K."/>
            <person name="Miller A.N."/>
            <person name="Grigoriev I.V."/>
            <person name="Debuchy R."/>
            <person name="Gladieux P."/>
            <person name="Thoren M.H."/>
            <person name="Johannesson H."/>
        </authorList>
    </citation>
    <scope>NUCLEOTIDE SEQUENCE</scope>
    <source>
        <strain evidence="8">SMH3187-1</strain>
    </source>
</reference>
<keyword evidence="5" id="KW-0723">Serine/threonine-protein kinase</keyword>
<evidence type="ECO:0000256" key="3">
    <source>
        <dbReference type="ARBA" id="ARBA00022840"/>
    </source>
</evidence>
<protein>
    <recommendedName>
        <fullName evidence="1">non-specific serine/threonine protein kinase</fullName>
        <ecNumber evidence="1">2.7.11.1</ecNumber>
    </recommendedName>
</protein>
<dbReference type="PROSITE" id="PS50011">
    <property type="entry name" value="PROTEIN_KINASE_DOM"/>
    <property type="match status" value="1"/>
</dbReference>
<dbReference type="InterPro" id="IPR017441">
    <property type="entry name" value="Protein_kinase_ATP_BS"/>
</dbReference>
<feature type="binding site" evidence="4">
    <location>
        <position position="39"/>
    </location>
    <ligand>
        <name>ATP</name>
        <dbReference type="ChEBI" id="CHEBI:30616"/>
    </ligand>
</feature>
<comment type="similarity">
    <text evidence="5">Belongs to the protein kinase superfamily.</text>
</comment>
<evidence type="ECO:0000259" key="7">
    <source>
        <dbReference type="PROSITE" id="PS50011"/>
    </source>
</evidence>
<proteinExistence type="inferred from homology"/>
<keyword evidence="2 4" id="KW-0547">Nucleotide-binding</keyword>
<evidence type="ECO:0000256" key="2">
    <source>
        <dbReference type="ARBA" id="ARBA00022741"/>
    </source>
</evidence>
<dbReference type="PROSITE" id="PS00107">
    <property type="entry name" value="PROTEIN_KINASE_ATP"/>
    <property type="match status" value="1"/>
</dbReference>
<dbReference type="EC" id="2.7.11.1" evidence="1"/>
<gene>
    <name evidence="8" type="ORF">B0T18DRAFT_78715</name>
</gene>
<dbReference type="AlphaFoldDB" id="A0AA40F5X8"/>
<dbReference type="InterPro" id="IPR008271">
    <property type="entry name" value="Ser/Thr_kinase_AS"/>
</dbReference>
<dbReference type="Pfam" id="PF00069">
    <property type="entry name" value="Pkinase"/>
    <property type="match status" value="1"/>
</dbReference>
<feature type="region of interest" description="Disordered" evidence="6">
    <location>
        <begin position="298"/>
        <end position="322"/>
    </location>
</feature>
<accession>A0AA40F5X8</accession>
<dbReference type="Proteomes" id="UP001172155">
    <property type="component" value="Unassembled WGS sequence"/>
</dbReference>